<dbReference type="STRING" id="3818.A0A444X4I0"/>
<comment type="caution">
    <text evidence="2">The sequence shown here is derived from an EMBL/GenBank/DDBJ whole genome shotgun (WGS) entry which is preliminary data.</text>
</comment>
<evidence type="ECO:0000313" key="2">
    <source>
        <dbReference type="EMBL" id="RYQ84559.1"/>
    </source>
</evidence>
<reference evidence="2 3" key="1">
    <citation type="submission" date="2019-01" db="EMBL/GenBank/DDBJ databases">
        <title>Sequencing of cultivated peanut Arachis hypogaea provides insights into genome evolution and oil improvement.</title>
        <authorList>
            <person name="Chen X."/>
        </authorList>
    </citation>
    <scope>NUCLEOTIDE SEQUENCE [LARGE SCALE GENOMIC DNA]</scope>
    <source>
        <strain evidence="3">cv. Fuhuasheng</strain>
        <strain evidence="2">GDAAS-fuhuasheng2018</strain>
        <tissue evidence="2">Leaves</tissue>
    </source>
</reference>
<gene>
    <name evidence="2" type="ORF">Ahy_B10g103966</name>
</gene>
<dbReference type="AlphaFoldDB" id="A0A444X4I0"/>
<accession>A0A444X4I0</accession>
<feature type="region of interest" description="Disordered" evidence="1">
    <location>
        <begin position="282"/>
        <end position="307"/>
    </location>
</feature>
<dbReference type="SMR" id="A0A444X4I0"/>
<proteinExistence type="predicted"/>
<evidence type="ECO:0000256" key="1">
    <source>
        <dbReference type="SAM" id="MobiDB-lite"/>
    </source>
</evidence>
<keyword evidence="3" id="KW-1185">Reference proteome</keyword>
<dbReference type="PANTHER" id="PTHR34361">
    <property type="entry name" value="OS08G0157800 PROTEIN"/>
    <property type="match status" value="1"/>
</dbReference>
<dbReference type="EMBL" id="SDMP01000020">
    <property type="protein sequence ID" value="RYQ84559.1"/>
    <property type="molecule type" value="Genomic_DNA"/>
</dbReference>
<name>A0A444X4I0_ARAHY</name>
<dbReference type="OrthoDB" id="611935at2759"/>
<dbReference type="Proteomes" id="UP000289738">
    <property type="component" value="Chromosome B10"/>
</dbReference>
<dbReference type="PANTHER" id="PTHR34361:SF2">
    <property type="entry name" value="OS08G0157800 PROTEIN"/>
    <property type="match status" value="1"/>
</dbReference>
<dbReference type="Gramene" id="arahy.Tifrunner.gnm2.ann2.Ah20g299300.1">
    <property type="protein sequence ID" value="arahy.Tifrunner.gnm2.ann2.Ah20g299300.1-CDS"/>
    <property type="gene ID" value="arahy.Tifrunner.gnm2.ann2.Ah20g299300"/>
</dbReference>
<dbReference type="EMBL" id="SDMP01000020">
    <property type="protein sequence ID" value="RYQ84558.1"/>
    <property type="molecule type" value="Genomic_DNA"/>
</dbReference>
<sequence length="1095" mass="120148">MKGVGSHSNDWAYYPSPSSNLSAFAAPFSVNRFSPNDVVSALPFPDSAESALQPRSYGYDFFSNPIRELDSAPPPSKPYGYSVVDSSSSVRLPQFKSLGLATMDSFSYDQCSSNNGGEPSHVDSQFYYSSYVPSPIHDPAPSVVPNHWPALSSGFASLDGSTIADFAKNSPEVGFIGPSAGLWNQFAELNHGKGMHVGVGTSFSANQTNVAGSAVEERMNQGGQEGTDSVNGKVAQTTGWEKQSFPAASADHLGGKSCLWGSFKPMPVEVSGTSVMGSTSLPLETHGEAPVKAGDSGNLSRVSSYDKFSRQRCDRPLRVDTTSSSPIPGLVMDLKMNNDPTDGDLGNNNLYKVMEADQGLSSGTSGGFDLSHLRLHLERNEPFSSNNAMDKIDPRNVVDYIFKETNGVQDSHVDLDKLSLRLSANRDVNSIEKSFGSADRCNPAVDSPCWKGAPSGYFSCYETSETKPLEYVQKTEKFSGYVIQEPQNCLLDTDNNVKRSSKISNNNHDLNDFVHQEDIDLRKIPAFNFKYPNCNSYNATRNTSLQSEPSCNSEVKYLNGVTEVKEKNVPPVKPIHHRDSRTSWIDHSLVDENKLLYHKPETDGANAGNNMNETDVSAGSNVNDDLKCGIFQIPENTLSSTTVVDASKSLEKSAEKVSSPKLNVQTLVDTMHNMSELLLFHCLNDACELKEQDFSVLKVVISNLNACSLKNAEKITPLQEFPSPHPGTSRHARESCKIQQNASFVKHQVTQLVPEIPKVELENPLVEEAKNLHIKSGKLVQQLSRSISPRGDAEMKKEDEMTKALKKILSENLHDDDDDDEVESQTAVLYKNLWLEAEASLCSIHYKARYNQMKNEIKRLKQKDVGDQSNISQSFATHIDADANAKNMPASKSSIDMNKPNPLTPEGNTSQNLDSLVQNSNLSSTKKDVGNGEASVLARFHILRTRGDNSPSKGKDVQTHINFSQESPLLSKMKVDDHEASVMARFHILKSRVEDLSSSSKDTLLDGFADKGMDNTILDAKASGVKSLDVHVNPSIVYLSSYSAVDKSIPKELQLDLEDSEEIQPCENHKFDYNNQHPADGLASEWEHVSRLEGC</sequence>
<evidence type="ECO:0000313" key="3">
    <source>
        <dbReference type="Proteomes" id="UP000289738"/>
    </source>
</evidence>
<protein>
    <submittedName>
        <fullName evidence="2">Uncharacterized protein</fullName>
    </submittedName>
</protein>
<feature type="region of interest" description="Disordered" evidence="1">
    <location>
        <begin position="888"/>
        <end position="914"/>
    </location>
</feature>
<organism evidence="2 3">
    <name type="scientific">Arachis hypogaea</name>
    <name type="common">Peanut</name>
    <dbReference type="NCBI Taxonomy" id="3818"/>
    <lineage>
        <taxon>Eukaryota</taxon>
        <taxon>Viridiplantae</taxon>
        <taxon>Streptophyta</taxon>
        <taxon>Embryophyta</taxon>
        <taxon>Tracheophyta</taxon>
        <taxon>Spermatophyta</taxon>
        <taxon>Magnoliopsida</taxon>
        <taxon>eudicotyledons</taxon>
        <taxon>Gunneridae</taxon>
        <taxon>Pentapetalae</taxon>
        <taxon>rosids</taxon>
        <taxon>fabids</taxon>
        <taxon>Fabales</taxon>
        <taxon>Fabaceae</taxon>
        <taxon>Papilionoideae</taxon>
        <taxon>50 kb inversion clade</taxon>
        <taxon>dalbergioids sensu lato</taxon>
        <taxon>Dalbergieae</taxon>
        <taxon>Pterocarpus clade</taxon>
        <taxon>Arachis</taxon>
    </lineage>
</organism>